<protein>
    <submittedName>
        <fullName evidence="3">Uncharacterized protein</fullName>
    </submittedName>
</protein>
<dbReference type="OrthoDB" id="1929298at2759"/>
<evidence type="ECO:0000256" key="1">
    <source>
        <dbReference type="SAM" id="MobiDB-lite"/>
    </source>
</evidence>
<organism evidence="3 4">
    <name type="scientific">Brassica carinata</name>
    <name type="common">Ethiopian mustard</name>
    <name type="synonym">Abyssinian cabbage</name>
    <dbReference type="NCBI Taxonomy" id="52824"/>
    <lineage>
        <taxon>Eukaryota</taxon>
        <taxon>Viridiplantae</taxon>
        <taxon>Streptophyta</taxon>
        <taxon>Embryophyta</taxon>
        <taxon>Tracheophyta</taxon>
        <taxon>Spermatophyta</taxon>
        <taxon>Magnoliopsida</taxon>
        <taxon>eudicotyledons</taxon>
        <taxon>Gunneridae</taxon>
        <taxon>Pentapetalae</taxon>
        <taxon>rosids</taxon>
        <taxon>malvids</taxon>
        <taxon>Brassicales</taxon>
        <taxon>Brassicaceae</taxon>
        <taxon>Brassiceae</taxon>
        <taxon>Brassica</taxon>
    </lineage>
</organism>
<dbReference type="AlphaFoldDB" id="A0A8X8AWU0"/>
<keyword evidence="2" id="KW-1133">Transmembrane helix</keyword>
<feature type="compositionally biased region" description="Polar residues" evidence="1">
    <location>
        <begin position="237"/>
        <end position="247"/>
    </location>
</feature>
<keyword evidence="2" id="KW-0472">Membrane</keyword>
<keyword evidence="2" id="KW-0812">Transmembrane</keyword>
<feature type="transmembrane region" description="Helical" evidence="2">
    <location>
        <begin position="322"/>
        <end position="342"/>
    </location>
</feature>
<reference evidence="3 4" key="1">
    <citation type="submission" date="2020-02" db="EMBL/GenBank/DDBJ databases">
        <authorList>
            <person name="Ma Q."/>
            <person name="Huang Y."/>
            <person name="Song X."/>
            <person name="Pei D."/>
        </authorList>
    </citation>
    <scope>NUCLEOTIDE SEQUENCE [LARGE SCALE GENOMIC DNA]</scope>
    <source>
        <strain evidence="3">Sxm20200214</strain>
        <tissue evidence="3">Leaf</tissue>
    </source>
</reference>
<dbReference type="EMBL" id="JAAMPC010000004">
    <property type="protein sequence ID" value="KAG2314770.1"/>
    <property type="molecule type" value="Genomic_DNA"/>
</dbReference>
<evidence type="ECO:0000256" key="2">
    <source>
        <dbReference type="SAM" id="Phobius"/>
    </source>
</evidence>
<evidence type="ECO:0000313" key="3">
    <source>
        <dbReference type="EMBL" id="KAG2314770.1"/>
    </source>
</evidence>
<name>A0A8X8AWU0_BRACI</name>
<proteinExistence type="predicted"/>
<feature type="region of interest" description="Disordered" evidence="1">
    <location>
        <begin position="237"/>
        <end position="256"/>
    </location>
</feature>
<comment type="caution">
    <text evidence="3">The sequence shown here is derived from an EMBL/GenBank/DDBJ whole genome shotgun (WGS) entry which is preliminary data.</text>
</comment>
<gene>
    <name evidence="3" type="ORF">Bca52824_017892</name>
</gene>
<dbReference type="Proteomes" id="UP000886595">
    <property type="component" value="Unassembled WGS sequence"/>
</dbReference>
<sequence length="351" mass="38759">MSTPWMKMNSGDEYYALYKLFKKSGAGPKNGEEYGAPFQEEEWVDDEDGDDIAVPEEPVVRYEDTRRVDNVNLVNVQLDDLEEILSGIPYAPGVPQTCTSIPQVYREEELQSTLVNNYAREFLKPQEIGDFLPNDRPSSYESIDVTSAPNNSVMEPLVFEKEDYIEMDDLLTPELGASLVENPAIPLSTVPGPDPENKLNNTMDPSPNLNQFTDDLWLEDDNQAVLFDQPQCDAGSTNLTTSVNAQDQEGDNGGGGTSPFSSALWAFMDSIPSKPASACEGPINRTFVRMSSFSRIRFSGKANETPVTTTVIAKKRSRNRGFLLLSIVGALCAIFWVLIATVRASGRPVFS</sequence>
<accession>A0A8X8AWU0</accession>
<keyword evidence="4" id="KW-1185">Reference proteome</keyword>
<evidence type="ECO:0000313" key="4">
    <source>
        <dbReference type="Proteomes" id="UP000886595"/>
    </source>
</evidence>